<feature type="domain" description="PAC" evidence="2">
    <location>
        <begin position="676"/>
        <end position="729"/>
    </location>
</feature>
<feature type="domain" description="PAS" evidence="1">
    <location>
        <begin position="613"/>
        <end position="662"/>
    </location>
</feature>
<evidence type="ECO:0000259" key="3">
    <source>
        <dbReference type="PROSITE" id="PS50883"/>
    </source>
</evidence>
<dbReference type="Pfam" id="PF00990">
    <property type="entry name" value="GGDEF"/>
    <property type="match status" value="1"/>
</dbReference>
<feature type="domain" description="PAS" evidence="1">
    <location>
        <begin position="244"/>
        <end position="314"/>
    </location>
</feature>
<dbReference type="InterPro" id="IPR000700">
    <property type="entry name" value="PAS-assoc_C"/>
</dbReference>
<dbReference type="PANTHER" id="PTHR44757:SF2">
    <property type="entry name" value="BIOFILM ARCHITECTURE MAINTENANCE PROTEIN MBAA"/>
    <property type="match status" value="1"/>
</dbReference>
<dbReference type="SUPFAM" id="SSF55073">
    <property type="entry name" value="Nucleotide cyclase"/>
    <property type="match status" value="1"/>
</dbReference>
<dbReference type="SUPFAM" id="SSF55785">
    <property type="entry name" value="PYP-like sensor domain (PAS domain)"/>
    <property type="match status" value="6"/>
</dbReference>
<gene>
    <name evidence="5" type="ORF">AVDCRST_MAG25-2935</name>
</gene>
<dbReference type="InterPro" id="IPR013656">
    <property type="entry name" value="PAS_4"/>
</dbReference>
<feature type="domain" description="PAS" evidence="1">
    <location>
        <begin position="492"/>
        <end position="540"/>
    </location>
</feature>
<dbReference type="SMART" id="SM00267">
    <property type="entry name" value="GGDEF"/>
    <property type="match status" value="1"/>
</dbReference>
<feature type="domain" description="PAS" evidence="1">
    <location>
        <begin position="116"/>
        <end position="188"/>
    </location>
</feature>
<dbReference type="InterPro" id="IPR052155">
    <property type="entry name" value="Biofilm_reg_signaling"/>
</dbReference>
<dbReference type="Gene3D" id="3.30.70.270">
    <property type="match status" value="1"/>
</dbReference>
<dbReference type="Pfam" id="PF12860">
    <property type="entry name" value="PAS_7"/>
    <property type="match status" value="1"/>
</dbReference>
<dbReference type="PROSITE" id="PS50883">
    <property type="entry name" value="EAL"/>
    <property type="match status" value="1"/>
</dbReference>
<dbReference type="SMART" id="SM00086">
    <property type="entry name" value="PAC"/>
    <property type="match status" value="5"/>
</dbReference>
<dbReference type="CDD" id="cd01949">
    <property type="entry name" value="GGDEF"/>
    <property type="match status" value="1"/>
</dbReference>
<accession>A0A6J4S1A4</accession>
<dbReference type="SMART" id="SM00091">
    <property type="entry name" value="PAS"/>
    <property type="match status" value="6"/>
</dbReference>
<dbReference type="Gene3D" id="3.20.20.450">
    <property type="entry name" value="EAL domain"/>
    <property type="match status" value="1"/>
</dbReference>
<feature type="domain" description="PAC" evidence="2">
    <location>
        <begin position="71"/>
        <end position="122"/>
    </location>
</feature>
<dbReference type="EMBL" id="CADCVI010000194">
    <property type="protein sequence ID" value="CAA9483701.1"/>
    <property type="molecule type" value="Genomic_DNA"/>
</dbReference>
<dbReference type="PROSITE" id="PS50113">
    <property type="entry name" value="PAC"/>
    <property type="match status" value="5"/>
</dbReference>
<evidence type="ECO:0000259" key="1">
    <source>
        <dbReference type="PROSITE" id="PS50112"/>
    </source>
</evidence>
<dbReference type="InterPro" id="IPR029787">
    <property type="entry name" value="Nucleotide_cyclase"/>
</dbReference>
<protein>
    <submittedName>
        <fullName evidence="5">Diguanylate cyclase/phosphodiesterase (GGDEF &amp; EAL domains) with PAS/PAC sensor(S)</fullName>
    </submittedName>
</protein>
<dbReference type="InterPro" id="IPR000014">
    <property type="entry name" value="PAS"/>
</dbReference>
<dbReference type="InterPro" id="IPR001610">
    <property type="entry name" value="PAC"/>
</dbReference>
<dbReference type="InterPro" id="IPR035965">
    <property type="entry name" value="PAS-like_dom_sf"/>
</dbReference>
<dbReference type="CDD" id="cd00130">
    <property type="entry name" value="PAS"/>
    <property type="match status" value="5"/>
</dbReference>
<dbReference type="PROSITE" id="PS50112">
    <property type="entry name" value="PAS"/>
    <property type="match status" value="5"/>
</dbReference>
<dbReference type="InterPro" id="IPR001633">
    <property type="entry name" value="EAL_dom"/>
</dbReference>
<feature type="domain" description="GGDEF" evidence="4">
    <location>
        <begin position="763"/>
        <end position="896"/>
    </location>
</feature>
<evidence type="ECO:0000259" key="4">
    <source>
        <dbReference type="PROSITE" id="PS50887"/>
    </source>
</evidence>
<name>A0A6J4S1A4_9ACTN</name>
<dbReference type="InterPro" id="IPR000160">
    <property type="entry name" value="GGDEF_dom"/>
</dbReference>
<dbReference type="InterPro" id="IPR035919">
    <property type="entry name" value="EAL_sf"/>
</dbReference>
<dbReference type="InterPro" id="IPR043128">
    <property type="entry name" value="Rev_trsase/Diguanyl_cyclase"/>
</dbReference>
<evidence type="ECO:0000313" key="5">
    <source>
        <dbReference type="EMBL" id="CAA9483701.1"/>
    </source>
</evidence>
<feature type="domain" description="PAC" evidence="2">
    <location>
        <begin position="558"/>
        <end position="609"/>
    </location>
</feature>
<dbReference type="SMART" id="SM00052">
    <property type="entry name" value="EAL"/>
    <property type="match status" value="1"/>
</dbReference>
<dbReference type="FunFam" id="3.30.70.270:FF:000001">
    <property type="entry name" value="Diguanylate cyclase domain protein"/>
    <property type="match status" value="1"/>
</dbReference>
<dbReference type="PROSITE" id="PS50887">
    <property type="entry name" value="GGDEF"/>
    <property type="match status" value="1"/>
</dbReference>
<reference evidence="5" key="1">
    <citation type="submission" date="2020-02" db="EMBL/GenBank/DDBJ databases">
        <authorList>
            <person name="Meier V. D."/>
        </authorList>
    </citation>
    <scope>NUCLEOTIDE SEQUENCE</scope>
    <source>
        <strain evidence="5">AVDCRST_MAG25</strain>
    </source>
</reference>
<feature type="domain" description="PAC" evidence="2">
    <location>
        <begin position="192"/>
        <end position="243"/>
    </location>
</feature>
<dbReference type="CDD" id="cd01948">
    <property type="entry name" value="EAL"/>
    <property type="match status" value="1"/>
</dbReference>
<evidence type="ECO:0000259" key="2">
    <source>
        <dbReference type="PROSITE" id="PS50113"/>
    </source>
</evidence>
<organism evidence="5">
    <name type="scientific">uncultured Rubrobacteraceae bacterium</name>
    <dbReference type="NCBI Taxonomy" id="349277"/>
    <lineage>
        <taxon>Bacteria</taxon>
        <taxon>Bacillati</taxon>
        <taxon>Actinomycetota</taxon>
        <taxon>Rubrobacteria</taxon>
        <taxon>Rubrobacterales</taxon>
        <taxon>Rubrobacteraceae</taxon>
        <taxon>environmental samples</taxon>
    </lineage>
</organism>
<dbReference type="Pfam" id="PF08448">
    <property type="entry name" value="PAS_4"/>
    <property type="match status" value="3"/>
</dbReference>
<dbReference type="PANTHER" id="PTHR44757">
    <property type="entry name" value="DIGUANYLATE CYCLASE DGCP"/>
    <property type="match status" value="1"/>
</dbReference>
<dbReference type="InterPro" id="IPR013655">
    <property type="entry name" value="PAS_fold_3"/>
</dbReference>
<sequence>MRAAMQNSSDFVMIMESDATIRYASPAVERVLGYRPEDVVGTVALDCVHPEDLEHVSSSFAETLKKPGVRPPIEYRVRAADGTWRHVEAIRSNRLDDPSVAGLVANVRDVTERKQAEERFRSLVQNSTDVVTVVGADGTILYQTPSMKRTLAHDPEDRIGKNIFEPSIVHPDDAAKQKELFDLSVRNPDLEPVFEVRVAHGDGSWRWVEGIISNLLSDPNVGGIVVSSRDITERKRAEEALRSSEAEMRALFEAMTDVFLMLDSEGRYLKVATINPSLLYTPLEDLVGKTLHEVFPQEQADAFLGHIRDALKTQQPVTTEYTLRIGDEEVWFTGTVSPMDDCKVLYVARDTTERKRAEEKLSFQKALLEAQSEASIDGILAVSHDRRILSYNRRFVEMWGLPEELIETRSGEAVLQAALDEVADPKEFLARVVYLHEHPDEESREEISFKDGRIFDRYSAPIKGADGVSYGRVWYFSDVTERKRAEEALKASERRLRTVVGNVPVVLFALDREGVFTLSEGKGLQALGLRPGEVVGRSVFEAYRDVPGVVQNVRRTLGGAEVVATVKVDELVFEVFYSPLRDEDGEVVGVIGVAGDATEHKRAEDRARWQAGMLEQTHDAVFMWRPGGQITYWNRGAERLYGWSREEALGRVSHELLETIHPFPPEELDRRLRTEGHWEGELVHHTRDERRVVVESRHVLMRDDSGSASILETNRDITERKEAEDHLHHQAFHDDLTDLPNRQLFVDRLERALGRTRRRSERKELAVLFMDLDDFKVVNDSLGHEVGDRLLVAVAERLGKCLRPEDTLARLGGDEFTVLVKNVQAPTDAVRVAERIMEAHREPFVFEGQELFIKPSIGICLGETYRTTSPQEMLRDADTAMYRAKKEGLGYRVFEPVMHEQVLRRLKLENDLRRAVERDELRVCYQPVFSVELARIVATEALLRWEHPDLGTMLPAEFIPLAEETGLIVPIGRWVLEEACRQGREWQTRFPSDPSLIMGVNISLRQFQDPELVGDVARVLRETGLDPNNLALEITESVAMHDVDSTVATLEKLKALGVWLVIDDFGTSNSSLFYLTSRFKMDHLKIDGSFIREFVEHLDDRAMIPSLIAFAHAMGFRVIAEGVETAEQLRRLKEMGCEFVQGNHISGPLPPAAASELLAGKVLASGDSP</sequence>
<proteinExistence type="predicted"/>
<feature type="domain" description="EAL" evidence="3">
    <location>
        <begin position="905"/>
        <end position="1162"/>
    </location>
</feature>
<dbReference type="InterPro" id="IPR013767">
    <property type="entry name" value="PAS_fold"/>
</dbReference>
<dbReference type="NCBIfam" id="TIGR00254">
    <property type="entry name" value="GGDEF"/>
    <property type="match status" value="1"/>
</dbReference>
<dbReference type="AlphaFoldDB" id="A0A6J4S1A4"/>
<dbReference type="GO" id="GO:0006355">
    <property type="term" value="P:regulation of DNA-templated transcription"/>
    <property type="evidence" value="ECO:0007669"/>
    <property type="project" value="InterPro"/>
</dbReference>
<dbReference type="Pfam" id="PF08447">
    <property type="entry name" value="PAS_3"/>
    <property type="match status" value="1"/>
</dbReference>
<feature type="domain" description="PAS" evidence="1">
    <location>
        <begin position="1"/>
        <end position="67"/>
    </location>
</feature>
<dbReference type="Pfam" id="PF00563">
    <property type="entry name" value="EAL"/>
    <property type="match status" value="1"/>
</dbReference>
<dbReference type="Gene3D" id="3.30.450.20">
    <property type="entry name" value="PAS domain"/>
    <property type="match status" value="6"/>
</dbReference>
<feature type="domain" description="PAC" evidence="2">
    <location>
        <begin position="441"/>
        <end position="491"/>
    </location>
</feature>
<dbReference type="NCBIfam" id="TIGR00229">
    <property type="entry name" value="sensory_box"/>
    <property type="match status" value="6"/>
</dbReference>
<dbReference type="SUPFAM" id="SSF141868">
    <property type="entry name" value="EAL domain-like"/>
    <property type="match status" value="1"/>
</dbReference>
<dbReference type="Pfam" id="PF00989">
    <property type="entry name" value="PAS"/>
    <property type="match status" value="1"/>
</dbReference>